<accession>A0ACB9HJN9</accession>
<organism evidence="1 2">
    <name type="scientific">Smallanthus sonchifolius</name>
    <dbReference type="NCBI Taxonomy" id="185202"/>
    <lineage>
        <taxon>Eukaryota</taxon>
        <taxon>Viridiplantae</taxon>
        <taxon>Streptophyta</taxon>
        <taxon>Embryophyta</taxon>
        <taxon>Tracheophyta</taxon>
        <taxon>Spermatophyta</taxon>
        <taxon>Magnoliopsida</taxon>
        <taxon>eudicotyledons</taxon>
        <taxon>Gunneridae</taxon>
        <taxon>Pentapetalae</taxon>
        <taxon>asterids</taxon>
        <taxon>campanulids</taxon>
        <taxon>Asterales</taxon>
        <taxon>Asteraceae</taxon>
        <taxon>Asteroideae</taxon>
        <taxon>Heliantheae alliance</taxon>
        <taxon>Millerieae</taxon>
        <taxon>Smallanthus</taxon>
    </lineage>
</organism>
<dbReference type="EMBL" id="CM042029">
    <property type="protein sequence ID" value="KAI3795476.1"/>
    <property type="molecule type" value="Genomic_DNA"/>
</dbReference>
<protein>
    <submittedName>
        <fullName evidence="1">Uncharacterized protein</fullName>
    </submittedName>
</protein>
<reference evidence="2" key="1">
    <citation type="journal article" date="2022" name="Mol. Ecol. Resour.">
        <title>The genomes of chicory, endive, great burdock and yacon provide insights into Asteraceae palaeo-polyploidization history and plant inulin production.</title>
        <authorList>
            <person name="Fan W."/>
            <person name="Wang S."/>
            <person name="Wang H."/>
            <person name="Wang A."/>
            <person name="Jiang F."/>
            <person name="Liu H."/>
            <person name="Zhao H."/>
            <person name="Xu D."/>
            <person name="Zhang Y."/>
        </authorList>
    </citation>
    <scope>NUCLEOTIDE SEQUENCE [LARGE SCALE GENOMIC DNA]</scope>
    <source>
        <strain evidence="2">cv. Yunnan</strain>
    </source>
</reference>
<evidence type="ECO:0000313" key="1">
    <source>
        <dbReference type="EMBL" id="KAI3795476.1"/>
    </source>
</evidence>
<reference evidence="1 2" key="2">
    <citation type="journal article" date="2022" name="Mol. Ecol. Resour.">
        <title>The genomes of chicory, endive, great burdock and yacon provide insights into Asteraceae paleo-polyploidization history and plant inulin production.</title>
        <authorList>
            <person name="Fan W."/>
            <person name="Wang S."/>
            <person name="Wang H."/>
            <person name="Wang A."/>
            <person name="Jiang F."/>
            <person name="Liu H."/>
            <person name="Zhao H."/>
            <person name="Xu D."/>
            <person name="Zhang Y."/>
        </authorList>
    </citation>
    <scope>NUCLEOTIDE SEQUENCE [LARGE SCALE GENOMIC DNA]</scope>
    <source>
        <strain evidence="2">cv. Yunnan</strain>
        <tissue evidence="1">Leaves</tissue>
    </source>
</reference>
<dbReference type="Proteomes" id="UP001056120">
    <property type="component" value="Linkage Group LG12"/>
</dbReference>
<name>A0ACB9HJN9_9ASTR</name>
<evidence type="ECO:0000313" key="2">
    <source>
        <dbReference type="Proteomes" id="UP001056120"/>
    </source>
</evidence>
<proteinExistence type="predicted"/>
<keyword evidence="2" id="KW-1185">Reference proteome</keyword>
<comment type="caution">
    <text evidence="1">The sequence shown here is derived from an EMBL/GenBank/DDBJ whole genome shotgun (WGS) entry which is preliminary data.</text>
</comment>
<gene>
    <name evidence="1" type="ORF">L1987_38131</name>
</gene>
<sequence>MLFELTAIHIDARPHPEEYWQDSFVRSGTSMSPQHIKKSHCHTLAKARNHISSVDKELEPRPNVSSYGNDVNPEGYDKDFEPRPNISTYDDRTGLKLKKNSDEEFEPRPNISVYDNDTDLKGKKNYDEEFEPKPNTSAYDSKTRLNARKNSNEKFEPRPNVSVYDSVVV</sequence>